<evidence type="ECO:0000256" key="4">
    <source>
        <dbReference type="ARBA" id="ARBA00022989"/>
    </source>
</evidence>
<dbReference type="Proteomes" id="UP000568664">
    <property type="component" value="Unassembled WGS sequence"/>
</dbReference>
<dbReference type="AlphaFoldDB" id="A0A7Y0LC47"/>
<accession>A0A7Y0LC47</accession>
<dbReference type="PANTHER" id="PTHR30572">
    <property type="entry name" value="MEMBRANE COMPONENT OF TRANSPORTER-RELATED"/>
    <property type="match status" value="1"/>
</dbReference>
<keyword evidence="3 7" id="KW-0812">Transmembrane</keyword>
<feature type="domain" description="ABC3 transporter permease C-terminal" evidence="8">
    <location>
        <begin position="287"/>
        <end position="397"/>
    </location>
</feature>
<dbReference type="GO" id="GO:0022857">
    <property type="term" value="F:transmembrane transporter activity"/>
    <property type="evidence" value="ECO:0007669"/>
    <property type="project" value="TreeGrafter"/>
</dbReference>
<evidence type="ECO:0000313" key="10">
    <source>
        <dbReference type="EMBL" id="NMP31499.1"/>
    </source>
</evidence>
<dbReference type="PANTHER" id="PTHR30572:SF4">
    <property type="entry name" value="ABC TRANSPORTER PERMEASE YTRF"/>
    <property type="match status" value="1"/>
</dbReference>
<dbReference type="Pfam" id="PF12704">
    <property type="entry name" value="MacB_PCD"/>
    <property type="match status" value="1"/>
</dbReference>
<keyword evidence="2" id="KW-1003">Cell membrane</keyword>
<organism evidence="10 11">
    <name type="scientific">Thalassotalea algicola</name>
    <dbReference type="NCBI Taxonomy" id="2716224"/>
    <lineage>
        <taxon>Bacteria</taxon>
        <taxon>Pseudomonadati</taxon>
        <taxon>Pseudomonadota</taxon>
        <taxon>Gammaproteobacteria</taxon>
        <taxon>Alteromonadales</taxon>
        <taxon>Colwelliaceae</taxon>
        <taxon>Thalassotalea</taxon>
    </lineage>
</organism>
<keyword evidence="11" id="KW-1185">Reference proteome</keyword>
<evidence type="ECO:0000256" key="5">
    <source>
        <dbReference type="ARBA" id="ARBA00023136"/>
    </source>
</evidence>
<dbReference type="EMBL" id="JABBXH010000002">
    <property type="protein sequence ID" value="NMP31499.1"/>
    <property type="molecule type" value="Genomic_DNA"/>
</dbReference>
<dbReference type="InterPro" id="IPR025857">
    <property type="entry name" value="MacB_PCD"/>
</dbReference>
<evidence type="ECO:0000256" key="3">
    <source>
        <dbReference type="ARBA" id="ARBA00022692"/>
    </source>
</evidence>
<evidence type="ECO:0000313" key="11">
    <source>
        <dbReference type="Proteomes" id="UP000568664"/>
    </source>
</evidence>
<feature type="transmembrane region" description="Helical" evidence="7">
    <location>
        <begin position="20"/>
        <end position="41"/>
    </location>
</feature>
<evidence type="ECO:0000256" key="2">
    <source>
        <dbReference type="ARBA" id="ARBA00022475"/>
    </source>
</evidence>
<keyword evidence="5 7" id="KW-0472">Membrane</keyword>
<dbReference type="InterPro" id="IPR050250">
    <property type="entry name" value="Macrolide_Exporter_MacB"/>
</dbReference>
<dbReference type="RefSeq" id="WP_169074808.1">
    <property type="nucleotide sequence ID" value="NZ_JABBXH010000002.1"/>
</dbReference>
<gene>
    <name evidence="10" type="ORF">HII17_07990</name>
</gene>
<evidence type="ECO:0000256" key="6">
    <source>
        <dbReference type="ARBA" id="ARBA00038076"/>
    </source>
</evidence>
<feature type="transmembrane region" description="Helical" evidence="7">
    <location>
        <begin position="368"/>
        <end position="387"/>
    </location>
</feature>
<feature type="domain" description="MacB-like periplasmic core" evidence="9">
    <location>
        <begin position="27"/>
        <end position="205"/>
    </location>
</feature>
<feature type="transmembrane region" description="Helical" evidence="7">
    <location>
        <begin position="328"/>
        <end position="356"/>
    </location>
</feature>
<keyword evidence="4 7" id="KW-1133">Transmembrane helix</keyword>
<comment type="caution">
    <text evidence="10">The sequence shown here is derived from an EMBL/GenBank/DDBJ whole genome shotgun (WGS) entry which is preliminary data.</text>
</comment>
<evidence type="ECO:0000259" key="9">
    <source>
        <dbReference type="Pfam" id="PF12704"/>
    </source>
</evidence>
<dbReference type="Pfam" id="PF02687">
    <property type="entry name" value="FtsX"/>
    <property type="match status" value="1"/>
</dbReference>
<proteinExistence type="inferred from homology"/>
<evidence type="ECO:0000256" key="7">
    <source>
        <dbReference type="SAM" id="Phobius"/>
    </source>
</evidence>
<protein>
    <submittedName>
        <fullName evidence="10">FtsX-like permease family protein</fullName>
    </submittedName>
</protein>
<feature type="transmembrane region" description="Helical" evidence="7">
    <location>
        <begin position="283"/>
        <end position="307"/>
    </location>
</feature>
<name>A0A7Y0LC47_9GAMM</name>
<reference evidence="10 11" key="1">
    <citation type="submission" date="2020-04" db="EMBL/GenBank/DDBJ databases">
        <title>Thalassotalea sp. M1531, isolated from the surface of marine red alga.</title>
        <authorList>
            <person name="Pang L."/>
            <person name="Lu D.-C."/>
        </authorList>
    </citation>
    <scope>NUCLEOTIDE SEQUENCE [LARGE SCALE GENOMIC DNA]</scope>
    <source>
        <strain evidence="10 11">M1531</strain>
    </source>
</reference>
<dbReference type="InterPro" id="IPR003838">
    <property type="entry name" value="ABC3_permease_C"/>
</dbReference>
<comment type="subcellular location">
    <subcellularLocation>
        <location evidence="1">Cell membrane</location>
        <topology evidence="1">Multi-pass membrane protein</topology>
    </subcellularLocation>
</comment>
<dbReference type="GO" id="GO:0005886">
    <property type="term" value="C:plasma membrane"/>
    <property type="evidence" value="ECO:0007669"/>
    <property type="project" value="UniProtKB-SubCell"/>
</dbReference>
<sequence>MMLELGPIFRALLRNKVGAVLIAIQVAFTMAIIVNSVSIIYERSQETKRPSGIDEENSFFINSSGFGTNFGAKATINKDLEDLRALPGVIDAVQINAIPVSGGGWSMGLQTEPGAEHDGIGLAVYMVDEHGLGALDVELLAGENFTASDIRWRGNAESSWPDKIIITQAMANRLFPDVDYAQTVGKTVYINDNEPMIISGIIDKLQAPWVGWNNVENAMLSPEYLERDAVRYFIRTEPGRRDELMKTVEEMLAQNKERVIDGMRSIEYVRERSYRSHTAMIKILTTVIITLTIVTSLGIVGLASFSVNRRKKQIGIRRALGATKRDVLRYFMVENFLISTVGVVLGACLTIGLNIVLVNALSLTPMDWYYIPIGMLVLCLIGQIAVFGPAKRATNIAPATATRTV</sequence>
<evidence type="ECO:0000259" key="8">
    <source>
        <dbReference type="Pfam" id="PF02687"/>
    </source>
</evidence>
<evidence type="ECO:0000256" key="1">
    <source>
        <dbReference type="ARBA" id="ARBA00004651"/>
    </source>
</evidence>
<comment type="similarity">
    <text evidence="6">Belongs to the ABC-4 integral membrane protein family.</text>
</comment>